<gene>
    <name evidence="8" type="ORF">HNQ80_001897</name>
</gene>
<evidence type="ECO:0000256" key="1">
    <source>
        <dbReference type="ARBA" id="ARBA00022741"/>
    </source>
</evidence>
<evidence type="ECO:0000313" key="9">
    <source>
        <dbReference type="Proteomes" id="UP000579281"/>
    </source>
</evidence>
<keyword evidence="2" id="KW-0067">ATP-binding</keyword>
<keyword evidence="3" id="KW-0805">Transcription regulation</keyword>
<reference evidence="8 9" key="1">
    <citation type="submission" date="2020-08" db="EMBL/GenBank/DDBJ databases">
        <title>Genomic Encyclopedia of Type Strains, Phase IV (KMG-IV): sequencing the most valuable type-strain genomes for metagenomic binning, comparative biology and taxonomic classification.</title>
        <authorList>
            <person name="Goeker M."/>
        </authorList>
    </citation>
    <scope>NUCLEOTIDE SEQUENCE [LARGE SCALE GENOMIC DNA]</scope>
    <source>
        <strain evidence="8 9">DSM 103526</strain>
    </source>
</reference>
<dbReference type="PANTHER" id="PTHR32071">
    <property type="entry name" value="TRANSCRIPTIONAL REGULATORY PROTEIN"/>
    <property type="match status" value="1"/>
</dbReference>
<dbReference type="GO" id="GO:0043565">
    <property type="term" value="F:sequence-specific DNA binding"/>
    <property type="evidence" value="ECO:0007669"/>
    <property type="project" value="InterPro"/>
</dbReference>
<dbReference type="InterPro" id="IPR009057">
    <property type="entry name" value="Homeodomain-like_sf"/>
</dbReference>
<dbReference type="Proteomes" id="UP000579281">
    <property type="component" value="Unassembled WGS sequence"/>
</dbReference>
<evidence type="ECO:0000259" key="6">
    <source>
        <dbReference type="PROSITE" id="PS50045"/>
    </source>
</evidence>
<comment type="caution">
    <text evidence="8">The sequence shown here is derived from an EMBL/GenBank/DDBJ whole genome shotgun (WGS) entry which is preliminary data.</text>
</comment>
<evidence type="ECO:0000256" key="3">
    <source>
        <dbReference type="ARBA" id="ARBA00023015"/>
    </source>
</evidence>
<dbReference type="PROSITE" id="PS50045">
    <property type="entry name" value="SIGMA54_INTERACT_4"/>
    <property type="match status" value="1"/>
</dbReference>
<evidence type="ECO:0000259" key="7">
    <source>
        <dbReference type="PROSITE" id="PS50112"/>
    </source>
</evidence>
<sequence length="651" mass="74091">MKHMQMIMEKKYISLSHTRCQEMGIDITRVFSSKILSDDALRRKLEEKRDLMVAAEPFMNQLYGFVKGSNFFSILTDEEGCILSVIGDEGILSEAFDFKMVPGSYMDEQHIGTNAMGTALAEEMPVQVSGKEHFIKAYHRWTCSASPIRDPEGKIIGVLDLTGYSELVHSHTLGMVVAAANAIEKMLEVKSYTEKLVLAKQHIETIIDSIPAGILTCDLSGAIQSANMHVTEMFGFRENEILKMKTWEIFEGWDRVKTTLFSRETFVDEDVYVNARKNKLQFSLSAYPLIDKEKGLKQIICVFKEVKKVRKLANRIADRHAIYTFNKIIGKNERFLLNIDYAKKIADSKSTILILGESGTGKEVFAQSIHNHGNRNEEAFVAVNCGAIPRNLIESELFGYEEGAFTGAKRGGNPGKFEMANGGTIFLDEIGEMPLEMQPNLLRVIEEGIVSRIGSAKQIPVNVRIIAATNKDLRKEVEMGNFRKDLYYRLNVLPIYLCPLRERKEDIPLLIDYFMDTIAKRLNKRKVAIPFEYMEHLLQYDWPGNIRELENIVELIINTESLPLDMSKKTTGVQPVSSRLEDSCLKLEHLEHQHILYVLRKFKGNISLAAEALDIGRNTLYRKIEKFNIDCSIFEHCSDLEHTYSPRAVLF</sequence>
<accession>A0A841KQP4</accession>
<dbReference type="PRINTS" id="PR01590">
    <property type="entry name" value="HTHFIS"/>
</dbReference>
<feature type="domain" description="Sigma-54 factor interaction" evidence="6">
    <location>
        <begin position="328"/>
        <end position="558"/>
    </location>
</feature>
<dbReference type="EMBL" id="JACHEN010000010">
    <property type="protein sequence ID" value="MBB6215806.1"/>
    <property type="molecule type" value="Genomic_DNA"/>
</dbReference>
<evidence type="ECO:0000256" key="5">
    <source>
        <dbReference type="ARBA" id="ARBA00023163"/>
    </source>
</evidence>
<dbReference type="CDD" id="cd00130">
    <property type="entry name" value="PAS"/>
    <property type="match status" value="1"/>
</dbReference>
<dbReference type="Gene3D" id="1.10.10.60">
    <property type="entry name" value="Homeodomain-like"/>
    <property type="match status" value="1"/>
</dbReference>
<dbReference type="InterPro" id="IPR003018">
    <property type="entry name" value="GAF"/>
</dbReference>
<dbReference type="CDD" id="cd00009">
    <property type="entry name" value="AAA"/>
    <property type="match status" value="1"/>
</dbReference>
<dbReference type="PROSITE" id="PS50112">
    <property type="entry name" value="PAS"/>
    <property type="match status" value="1"/>
</dbReference>
<name>A0A841KQP4_9FIRM</name>
<dbReference type="SUPFAM" id="SSF52540">
    <property type="entry name" value="P-loop containing nucleoside triphosphate hydrolases"/>
    <property type="match status" value="1"/>
</dbReference>
<keyword evidence="4" id="KW-0238">DNA-binding</keyword>
<dbReference type="SUPFAM" id="SSF46689">
    <property type="entry name" value="Homeodomain-like"/>
    <property type="match status" value="1"/>
</dbReference>
<dbReference type="InterPro" id="IPR002078">
    <property type="entry name" value="Sigma_54_int"/>
</dbReference>
<dbReference type="InterPro" id="IPR025943">
    <property type="entry name" value="Sigma_54_int_dom_ATP-bd_2"/>
</dbReference>
<proteinExistence type="predicted"/>
<keyword evidence="9" id="KW-1185">Reference proteome</keyword>
<dbReference type="InterPro" id="IPR035965">
    <property type="entry name" value="PAS-like_dom_sf"/>
</dbReference>
<dbReference type="InterPro" id="IPR025662">
    <property type="entry name" value="Sigma_54_int_dom_ATP-bd_1"/>
</dbReference>
<dbReference type="InterPro" id="IPR025944">
    <property type="entry name" value="Sigma_54_int_dom_CS"/>
</dbReference>
<dbReference type="Pfam" id="PF25601">
    <property type="entry name" value="AAA_lid_14"/>
    <property type="match status" value="1"/>
</dbReference>
<dbReference type="FunFam" id="3.40.50.300:FF:000006">
    <property type="entry name" value="DNA-binding transcriptional regulator NtrC"/>
    <property type="match status" value="1"/>
</dbReference>
<evidence type="ECO:0000256" key="2">
    <source>
        <dbReference type="ARBA" id="ARBA00022840"/>
    </source>
</evidence>
<dbReference type="Gene3D" id="3.40.50.300">
    <property type="entry name" value="P-loop containing nucleotide triphosphate hydrolases"/>
    <property type="match status" value="1"/>
</dbReference>
<dbReference type="Gene3D" id="3.30.450.20">
    <property type="entry name" value="PAS domain"/>
    <property type="match status" value="1"/>
</dbReference>
<dbReference type="PANTHER" id="PTHR32071:SF57">
    <property type="entry name" value="C4-DICARBOXYLATE TRANSPORT TRANSCRIPTIONAL REGULATORY PROTEIN DCTD"/>
    <property type="match status" value="1"/>
</dbReference>
<dbReference type="InterPro" id="IPR002197">
    <property type="entry name" value="HTH_Fis"/>
</dbReference>
<dbReference type="Pfam" id="PF02954">
    <property type="entry name" value="HTH_8"/>
    <property type="match status" value="1"/>
</dbReference>
<dbReference type="InterPro" id="IPR003593">
    <property type="entry name" value="AAA+_ATPase"/>
</dbReference>
<dbReference type="Gene3D" id="3.30.450.40">
    <property type="match status" value="1"/>
</dbReference>
<dbReference type="SMART" id="SM00382">
    <property type="entry name" value="AAA"/>
    <property type="match status" value="1"/>
</dbReference>
<dbReference type="SUPFAM" id="SSF55785">
    <property type="entry name" value="PYP-like sensor domain (PAS domain)"/>
    <property type="match status" value="1"/>
</dbReference>
<dbReference type="InterPro" id="IPR058031">
    <property type="entry name" value="AAA_lid_NorR"/>
</dbReference>
<dbReference type="InterPro" id="IPR029016">
    <property type="entry name" value="GAF-like_dom_sf"/>
</dbReference>
<dbReference type="Pfam" id="PF01590">
    <property type="entry name" value="GAF"/>
    <property type="match status" value="1"/>
</dbReference>
<dbReference type="AlphaFoldDB" id="A0A841KQP4"/>
<organism evidence="8 9">
    <name type="scientific">Anaerosolibacter carboniphilus</name>
    <dbReference type="NCBI Taxonomy" id="1417629"/>
    <lineage>
        <taxon>Bacteria</taxon>
        <taxon>Bacillati</taxon>
        <taxon>Bacillota</taxon>
        <taxon>Clostridia</taxon>
        <taxon>Peptostreptococcales</taxon>
        <taxon>Thermotaleaceae</taxon>
        <taxon>Anaerosolibacter</taxon>
    </lineage>
</organism>
<dbReference type="GO" id="GO:0006355">
    <property type="term" value="P:regulation of DNA-templated transcription"/>
    <property type="evidence" value="ECO:0007669"/>
    <property type="project" value="InterPro"/>
</dbReference>
<protein>
    <submittedName>
        <fullName evidence="8">PAS domain S-box-containing protein</fullName>
    </submittedName>
</protein>
<evidence type="ECO:0000256" key="4">
    <source>
        <dbReference type="ARBA" id="ARBA00023125"/>
    </source>
</evidence>
<keyword evidence="5" id="KW-0804">Transcription</keyword>
<dbReference type="PROSITE" id="PS00688">
    <property type="entry name" value="SIGMA54_INTERACT_3"/>
    <property type="match status" value="1"/>
</dbReference>
<dbReference type="InterPro" id="IPR000014">
    <property type="entry name" value="PAS"/>
</dbReference>
<dbReference type="SUPFAM" id="SSF55781">
    <property type="entry name" value="GAF domain-like"/>
    <property type="match status" value="1"/>
</dbReference>
<feature type="domain" description="PAS" evidence="7">
    <location>
        <begin position="199"/>
        <end position="242"/>
    </location>
</feature>
<dbReference type="InterPro" id="IPR027417">
    <property type="entry name" value="P-loop_NTPase"/>
</dbReference>
<dbReference type="Pfam" id="PF13426">
    <property type="entry name" value="PAS_9"/>
    <property type="match status" value="1"/>
</dbReference>
<dbReference type="PROSITE" id="PS00675">
    <property type="entry name" value="SIGMA54_INTERACT_1"/>
    <property type="match status" value="1"/>
</dbReference>
<dbReference type="Pfam" id="PF00158">
    <property type="entry name" value="Sigma54_activat"/>
    <property type="match status" value="1"/>
</dbReference>
<dbReference type="SMART" id="SM00091">
    <property type="entry name" value="PAS"/>
    <property type="match status" value="1"/>
</dbReference>
<dbReference type="Gene3D" id="1.10.8.60">
    <property type="match status" value="1"/>
</dbReference>
<dbReference type="GO" id="GO:0005524">
    <property type="term" value="F:ATP binding"/>
    <property type="evidence" value="ECO:0007669"/>
    <property type="project" value="UniProtKB-KW"/>
</dbReference>
<dbReference type="PROSITE" id="PS00676">
    <property type="entry name" value="SIGMA54_INTERACT_2"/>
    <property type="match status" value="1"/>
</dbReference>
<keyword evidence="1" id="KW-0547">Nucleotide-binding</keyword>
<evidence type="ECO:0000313" key="8">
    <source>
        <dbReference type="EMBL" id="MBB6215806.1"/>
    </source>
</evidence>
<dbReference type="NCBIfam" id="TIGR00229">
    <property type="entry name" value="sensory_box"/>
    <property type="match status" value="1"/>
</dbReference>